<protein>
    <recommendedName>
        <fullName evidence="5">Homeobox domain-containing protein</fullName>
    </recommendedName>
</protein>
<dbReference type="InterPro" id="IPR001356">
    <property type="entry name" value="HD"/>
</dbReference>
<feature type="region of interest" description="Disordered" evidence="4">
    <location>
        <begin position="466"/>
        <end position="489"/>
    </location>
</feature>
<feature type="DNA-binding region" description="Homeobox" evidence="2">
    <location>
        <begin position="158"/>
        <end position="245"/>
    </location>
</feature>
<evidence type="ECO:0000313" key="7">
    <source>
        <dbReference type="Proteomes" id="UP000230233"/>
    </source>
</evidence>
<keyword evidence="2 3" id="KW-0238">DNA-binding</keyword>
<feature type="region of interest" description="Disordered" evidence="4">
    <location>
        <begin position="1"/>
        <end position="93"/>
    </location>
</feature>
<feature type="compositionally biased region" description="Acidic residues" evidence="4">
    <location>
        <begin position="477"/>
        <end position="489"/>
    </location>
</feature>
<feature type="domain" description="Homeobox" evidence="5">
    <location>
        <begin position="245"/>
        <end position="299"/>
    </location>
</feature>
<feature type="region of interest" description="Disordered" evidence="4">
    <location>
        <begin position="113"/>
        <end position="162"/>
    </location>
</feature>
<feature type="region of interest" description="Disordered" evidence="4">
    <location>
        <begin position="508"/>
        <end position="563"/>
    </location>
</feature>
<dbReference type="PROSITE" id="PS50071">
    <property type="entry name" value="HOMEOBOX_2"/>
    <property type="match status" value="2"/>
</dbReference>
<accession>A0A2G5UI62</accession>
<dbReference type="PANTHER" id="PTHR14057">
    <property type="entry name" value="TRANSCRIPTION FACTOR ONECUT"/>
    <property type="match status" value="1"/>
</dbReference>
<organism evidence="6 7">
    <name type="scientific">Caenorhabditis nigoni</name>
    <dbReference type="NCBI Taxonomy" id="1611254"/>
    <lineage>
        <taxon>Eukaryota</taxon>
        <taxon>Metazoa</taxon>
        <taxon>Ecdysozoa</taxon>
        <taxon>Nematoda</taxon>
        <taxon>Chromadorea</taxon>
        <taxon>Rhabditida</taxon>
        <taxon>Rhabditina</taxon>
        <taxon>Rhabditomorpha</taxon>
        <taxon>Rhabditoidea</taxon>
        <taxon>Rhabditidae</taxon>
        <taxon>Peloderinae</taxon>
        <taxon>Caenorhabditis</taxon>
    </lineage>
</organism>
<name>A0A2G5UI62_9PELO</name>
<comment type="subcellular location">
    <subcellularLocation>
        <location evidence="1 2 3">Nucleus</location>
    </subcellularLocation>
</comment>
<dbReference type="Pfam" id="PF00046">
    <property type="entry name" value="Homeodomain"/>
    <property type="match status" value="1"/>
</dbReference>
<feature type="compositionally biased region" description="Basic and acidic residues" evidence="4">
    <location>
        <begin position="466"/>
        <end position="476"/>
    </location>
</feature>
<gene>
    <name evidence="6" type="primary">Cnig_chr_III.g10997</name>
    <name evidence="6" type="ORF">B9Z55_010997</name>
</gene>
<dbReference type="Proteomes" id="UP000230233">
    <property type="component" value="Chromosome III"/>
</dbReference>
<reference evidence="7" key="1">
    <citation type="submission" date="2017-10" db="EMBL/GenBank/DDBJ databases">
        <title>Rapid genome shrinkage in a self-fertile nematode reveals novel sperm competition proteins.</title>
        <authorList>
            <person name="Yin D."/>
            <person name="Schwarz E.M."/>
            <person name="Thomas C.G."/>
            <person name="Felde R.L."/>
            <person name="Korf I.F."/>
            <person name="Cutter A.D."/>
            <person name="Schartner C.M."/>
            <person name="Ralston E.J."/>
            <person name="Meyer B.J."/>
            <person name="Haag E.S."/>
        </authorList>
    </citation>
    <scope>NUCLEOTIDE SEQUENCE [LARGE SCALE GENOMIC DNA]</scope>
    <source>
        <strain evidence="7">JU1422</strain>
    </source>
</reference>
<evidence type="ECO:0000256" key="1">
    <source>
        <dbReference type="ARBA" id="ARBA00004123"/>
    </source>
</evidence>
<dbReference type="GO" id="GO:0000981">
    <property type="term" value="F:DNA-binding transcription factor activity, RNA polymerase II-specific"/>
    <property type="evidence" value="ECO:0007669"/>
    <property type="project" value="TreeGrafter"/>
</dbReference>
<evidence type="ECO:0000313" key="6">
    <source>
        <dbReference type="EMBL" id="PIC39252.1"/>
    </source>
</evidence>
<dbReference type="OrthoDB" id="5893653at2759"/>
<comment type="caution">
    <text evidence="6">The sequence shown here is derived from an EMBL/GenBank/DDBJ whole genome shotgun (WGS) entry which is preliminary data.</text>
</comment>
<dbReference type="InterPro" id="IPR009057">
    <property type="entry name" value="Homeodomain-like_sf"/>
</dbReference>
<evidence type="ECO:0000256" key="3">
    <source>
        <dbReference type="RuleBase" id="RU000682"/>
    </source>
</evidence>
<dbReference type="SMART" id="SM00389">
    <property type="entry name" value="HOX"/>
    <property type="match status" value="2"/>
</dbReference>
<feature type="compositionally biased region" description="Basic residues" evidence="4">
    <location>
        <begin position="1"/>
        <end position="10"/>
    </location>
</feature>
<dbReference type="GO" id="GO:0005634">
    <property type="term" value="C:nucleus"/>
    <property type="evidence" value="ECO:0007669"/>
    <property type="project" value="UniProtKB-SubCell"/>
</dbReference>
<dbReference type="InterPro" id="IPR051649">
    <property type="entry name" value="CUT_Homeobox"/>
</dbReference>
<feature type="DNA-binding region" description="Homeobox" evidence="2">
    <location>
        <begin position="247"/>
        <end position="300"/>
    </location>
</feature>
<keyword evidence="2 3" id="KW-0371">Homeobox</keyword>
<feature type="compositionally biased region" description="Basic and acidic residues" evidence="4">
    <location>
        <begin position="113"/>
        <end position="134"/>
    </location>
</feature>
<feature type="compositionally biased region" description="Basic and acidic residues" evidence="4">
    <location>
        <begin position="548"/>
        <end position="563"/>
    </location>
</feature>
<feature type="domain" description="Homeobox" evidence="5">
    <location>
        <begin position="156"/>
        <end position="244"/>
    </location>
</feature>
<keyword evidence="7" id="KW-1185">Reference proteome</keyword>
<dbReference type="PANTHER" id="PTHR14057:SF32">
    <property type="entry name" value="HOMEOBOX PROTEIN CEH-21-RELATED"/>
    <property type="match status" value="1"/>
</dbReference>
<dbReference type="CDD" id="cd00086">
    <property type="entry name" value="homeodomain"/>
    <property type="match status" value="2"/>
</dbReference>
<dbReference type="SUPFAM" id="SSF46689">
    <property type="entry name" value="Homeodomain-like"/>
    <property type="match status" value="2"/>
</dbReference>
<dbReference type="AlphaFoldDB" id="A0A2G5UI62"/>
<proteinExistence type="predicted"/>
<sequence length="760" mass="88584">MVNRIVRKSRKDAASTERASSGADLKRRRLSKSSGSESEDNVQIVKRGRGRPRKDATGTQGALSGINVKRNKPSSFSESESDEDVQKERPIRRAVRCVNYDETLYDFDESPIREKAEKRSMDKPKQRVDSKEDASSSSETESDSEPDERKSQGVRRAQGKRIQRFTDEQTKILLAVFHETEFPSDEQKQKLAEETNRTIRQFKLNLKLPELRNAFNTYNMILSIVKMLPIDRWFHNKKQSIKNPRPVKRYVKKFTLEQKQKMNEVFAASRNPEQEKIAALVAELELTTKQVKAYFRNQRFNNPIPGEISRVVSEEQAKHGIVDGEPPRRERYSEKRNRFMRERNAKKRKQFEDAMEKCFEERQFLEEPDEALELASGGSWKTISDWLDKKRFETLKSFLKKEILVMPKEMARFESLSEKYCLDSTTHPDFILYIEMKENVNGDSLAVYLTERSFVLEILEQNRTEEVHAEDVKGEEEKDLEDPKDEEYSNEMELDLQMNVHEDVDFQEENEMESGKNGNGSDTPGEASVNEELQGQMEKTVRENSPPDIKDIPLLRSSREENRRPPIVNHIKNEFYDFPTETKNVPRFVRAPGNQERIQEPIENDEENEVHLMVYDVIDLDMPDEIAAHGPVSIQRVQASYDDLGPFLGDIIGLEEIGFARGMEIAECKRRLNYLQDLKLPFNCCLQYRKWTKTQIMEFLCQLFTTGTTKKLTKKITTGSKLSMFQNDGHFEKLNENGQFINENQFSIIRQQIEKLNRFQ</sequence>
<evidence type="ECO:0000259" key="5">
    <source>
        <dbReference type="PROSITE" id="PS50071"/>
    </source>
</evidence>
<dbReference type="STRING" id="1611254.A0A2G5UI62"/>
<evidence type="ECO:0000256" key="4">
    <source>
        <dbReference type="SAM" id="MobiDB-lite"/>
    </source>
</evidence>
<dbReference type="GO" id="GO:0000978">
    <property type="term" value="F:RNA polymerase II cis-regulatory region sequence-specific DNA binding"/>
    <property type="evidence" value="ECO:0007669"/>
    <property type="project" value="TreeGrafter"/>
</dbReference>
<dbReference type="EMBL" id="PDUG01000003">
    <property type="protein sequence ID" value="PIC39252.1"/>
    <property type="molecule type" value="Genomic_DNA"/>
</dbReference>
<keyword evidence="2 3" id="KW-0539">Nucleus</keyword>
<evidence type="ECO:0000256" key="2">
    <source>
        <dbReference type="PROSITE-ProRule" id="PRU00108"/>
    </source>
</evidence>
<dbReference type="Gene3D" id="1.10.10.60">
    <property type="entry name" value="Homeodomain-like"/>
    <property type="match status" value="2"/>
</dbReference>